<proteinExistence type="predicted"/>
<organism evidence="3">
    <name type="scientific">viral metagenome</name>
    <dbReference type="NCBI Taxonomy" id="1070528"/>
    <lineage>
        <taxon>unclassified sequences</taxon>
        <taxon>metagenomes</taxon>
        <taxon>organismal metagenomes</taxon>
    </lineage>
</organism>
<keyword evidence="2" id="KW-1133">Transmembrane helix</keyword>
<feature type="compositionally biased region" description="Acidic residues" evidence="1">
    <location>
        <begin position="100"/>
        <end position="120"/>
    </location>
</feature>
<feature type="transmembrane region" description="Helical" evidence="2">
    <location>
        <begin position="20"/>
        <end position="37"/>
    </location>
</feature>
<evidence type="ECO:0000256" key="2">
    <source>
        <dbReference type="SAM" id="Phobius"/>
    </source>
</evidence>
<evidence type="ECO:0000256" key="1">
    <source>
        <dbReference type="SAM" id="MobiDB-lite"/>
    </source>
</evidence>
<protein>
    <submittedName>
        <fullName evidence="3">Uncharacterized protein</fullName>
    </submittedName>
</protein>
<keyword evidence="2" id="KW-0472">Membrane</keyword>
<feature type="transmembrane region" description="Helical" evidence="2">
    <location>
        <begin position="43"/>
        <end position="75"/>
    </location>
</feature>
<feature type="compositionally biased region" description="Basic and acidic residues" evidence="1">
    <location>
        <begin position="130"/>
        <end position="147"/>
    </location>
</feature>
<dbReference type="EMBL" id="MN739967">
    <property type="protein sequence ID" value="QHT80291.1"/>
    <property type="molecule type" value="Genomic_DNA"/>
</dbReference>
<dbReference type="AlphaFoldDB" id="A0A6C0HI26"/>
<name>A0A6C0HI26_9ZZZZ</name>
<accession>A0A6C0HI26</accession>
<evidence type="ECO:0000313" key="3">
    <source>
        <dbReference type="EMBL" id="QHT80291.1"/>
    </source>
</evidence>
<keyword evidence="2" id="KW-0812">Transmembrane</keyword>
<feature type="region of interest" description="Disordered" evidence="1">
    <location>
        <begin position="86"/>
        <end position="147"/>
    </location>
</feature>
<sequence>MNFKKSSLEKSKFLLTNKYILIFVFIVSIGNIIQLGTEGDYTAIAIILLVGLITSCFSKNMTVIMIIAISVANILKFGTKISKPWIGNEGFETDEKKEDEPETEAETETESESEKEEEDEGEKKKTKKAGKSEEDQPEKFTTKKQDIIESDALDDLRAEMKLGFKRLNQNIDSIQSMGMFN</sequence>
<reference evidence="3" key="1">
    <citation type="journal article" date="2020" name="Nature">
        <title>Giant virus diversity and host interactions through global metagenomics.</title>
        <authorList>
            <person name="Schulz F."/>
            <person name="Roux S."/>
            <person name="Paez-Espino D."/>
            <person name="Jungbluth S."/>
            <person name="Walsh D.A."/>
            <person name="Denef V.J."/>
            <person name="McMahon K.D."/>
            <person name="Konstantinidis K.T."/>
            <person name="Eloe-Fadrosh E.A."/>
            <person name="Kyrpides N.C."/>
            <person name="Woyke T."/>
        </authorList>
    </citation>
    <scope>NUCLEOTIDE SEQUENCE</scope>
    <source>
        <strain evidence="3">GVMAG-M-3300023184-120</strain>
    </source>
</reference>